<evidence type="ECO:0000256" key="7">
    <source>
        <dbReference type="ARBA" id="ARBA00022617"/>
    </source>
</evidence>
<feature type="binding site" description="covalent" evidence="21">
    <location>
        <position position="224"/>
    </location>
    <ligand>
        <name>heme c</name>
        <dbReference type="ChEBI" id="CHEBI:61717"/>
        <label>2</label>
    </ligand>
</feature>
<evidence type="ECO:0000256" key="13">
    <source>
        <dbReference type="ARBA" id="ARBA00022982"/>
    </source>
</evidence>
<dbReference type="SUPFAM" id="SSF46626">
    <property type="entry name" value="Cytochrome c"/>
    <property type="match status" value="2"/>
</dbReference>
<comment type="subunit">
    <text evidence="19">Component of the cbb3-type cytochrome c oxidase.</text>
</comment>
<evidence type="ECO:0000256" key="22">
    <source>
        <dbReference type="SAM" id="MobiDB-lite"/>
    </source>
</evidence>
<dbReference type="PIRSF" id="PIRSF000006">
    <property type="entry name" value="Cbb3-Cox_fixP"/>
    <property type="match status" value="1"/>
</dbReference>
<feature type="binding site" description="covalent" evidence="21">
    <location>
        <position position="221"/>
    </location>
    <ligand>
        <name>heme c</name>
        <dbReference type="ChEBI" id="CHEBI:61717"/>
        <label>2</label>
    </ligand>
</feature>
<keyword evidence="10 19" id="KW-0479">Metal-binding</keyword>
<evidence type="ECO:0000256" key="8">
    <source>
        <dbReference type="ARBA" id="ARBA00022660"/>
    </source>
</evidence>
<dbReference type="EMBL" id="CP013244">
    <property type="protein sequence ID" value="ANP46783.1"/>
    <property type="molecule type" value="Genomic_DNA"/>
</dbReference>
<comment type="subcellular location">
    <subcellularLocation>
        <location evidence="1 19">Cell inner membrane</location>
    </subcellularLocation>
</comment>
<evidence type="ECO:0000256" key="15">
    <source>
        <dbReference type="ARBA" id="ARBA00023002"/>
    </source>
</evidence>
<keyword evidence="13 19" id="KW-0249">Electron transport</keyword>
<feature type="binding site" description="covalent" evidence="21">
    <location>
        <position position="124"/>
    </location>
    <ligand>
        <name>heme c</name>
        <dbReference type="ChEBI" id="CHEBI:61717"/>
        <label>1</label>
    </ligand>
</feature>
<dbReference type="Gene3D" id="1.10.760.10">
    <property type="entry name" value="Cytochrome c-like domain"/>
    <property type="match status" value="2"/>
</dbReference>
<gene>
    <name evidence="25" type="ORF">ATE48_13115</name>
</gene>
<dbReference type="GO" id="GO:1902600">
    <property type="term" value="P:proton transmembrane transport"/>
    <property type="evidence" value="ECO:0007669"/>
    <property type="project" value="UniProtKB-KW"/>
</dbReference>
<name>A0A1B1AJQ2_9PROT</name>
<keyword evidence="5 19" id="KW-1003">Cell membrane</keyword>
<feature type="region of interest" description="Disordered" evidence="22">
    <location>
        <begin position="292"/>
        <end position="318"/>
    </location>
</feature>
<organism evidence="25 26">
    <name type="scientific">Candidatus Viadribacter manganicus</name>
    <dbReference type="NCBI Taxonomy" id="1759059"/>
    <lineage>
        <taxon>Bacteria</taxon>
        <taxon>Pseudomonadati</taxon>
        <taxon>Pseudomonadota</taxon>
        <taxon>Alphaproteobacteria</taxon>
        <taxon>Hyphomonadales</taxon>
        <taxon>Hyphomonadaceae</taxon>
        <taxon>Candidatus Viadribacter</taxon>
    </lineage>
</organism>
<evidence type="ECO:0000256" key="3">
    <source>
        <dbReference type="ARBA" id="ARBA00006113"/>
    </source>
</evidence>
<dbReference type="GO" id="GO:0020037">
    <property type="term" value="F:heme binding"/>
    <property type="evidence" value="ECO:0007669"/>
    <property type="project" value="InterPro"/>
</dbReference>
<dbReference type="InterPro" id="IPR032858">
    <property type="entry name" value="CcoP_N"/>
</dbReference>
<dbReference type="GO" id="GO:0046872">
    <property type="term" value="F:metal ion binding"/>
    <property type="evidence" value="ECO:0007669"/>
    <property type="project" value="UniProtKB-KW"/>
</dbReference>
<reference evidence="25 26" key="1">
    <citation type="submission" date="2015-11" db="EMBL/GenBank/DDBJ databases">
        <title>Whole-Genome Sequence of Candidatus Oderbacter manganicum from the National Park Lower Oder Valley, Germany.</title>
        <authorList>
            <person name="Braun B."/>
            <person name="Liere K."/>
            <person name="Szewzyk U."/>
        </authorList>
    </citation>
    <scope>NUCLEOTIDE SEQUENCE [LARGE SCALE GENOMIC DNA]</scope>
    <source>
        <strain evidence="25 26">OTSz_A_272</strain>
    </source>
</reference>
<evidence type="ECO:0000313" key="25">
    <source>
        <dbReference type="EMBL" id="ANP46783.1"/>
    </source>
</evidence>
<keyword evidence="12 19" id="KW-0375">Hydrogen ion transport</keyword>
<keyword evidence="15 19" id="KW-0560">Oxidoreductase</keyword>
<evidence type="ECO:0000256" key="4">
    <source>
        <dbReference type="ARBA" id="ARBA00022448"/>
    </source>
</evidence>
<dbReference type="InterPro" id="IPR036909">
    <property type="entry name" value="Cyt_c-like_dom_sf"/>
</dbReference>
<evidence type="ECO:0000256" key="6">
    <source>
        <dbReference type="ARBA" id="ARBA00022519"/>
    </source>
</evidence>
<dbReference type="GO" id="GO:0006119">
    <property type="term" value="P:oxidative phosphorylation"/>
    <property type="evidence" value="ECO:0007669"/>
    <property type="project" value="UniProtKB-UniPathway"/>
</dbReference>
<evidence type="ECO:0000256" key="21">
    <source>
        <dbReference type="PIRSR" id="PIRSR000006-2"/>
    </source>
</evidence>
<accession>A0A1B1AJQ2</accession>
<keyword evidence="18 19" id="KW-0472">Membrane</keyword>
<keyword evidence="6 19" id="KW-0997">Cell inner membrane</keyword>
<dbReference type="InterPro" id="IPR050597">
    <property type="entry name" value="Cytochrome_c_Oxidase_Subunit"/>
</dbReference>
<evidence type="ECO:0000256" key="1">
    <source>
        <dbReference type="ARBA" id="ARBA00004533"/>
    </source>
</evidence>
<dbReference type="GO" id="GO:0016491">
    <property type="term" value="F:oxidoreductase activity"/>
    <property type="evidence" value="ECO:0007669"/>
    <property type="project" value="UniProtKB-KW"/>
</dbReference>
<evidence type="ECO:0000256" key="20">
    <source>
        <dbReference type="PIRSR" id="PIRSR000006-1"/>
    </source>
</evidence>
<comment type="pathway">
    <text evidence="2 19">Energy metabolism; oxidative phosphorylation.</text>
</comment>
<dbReference type="AlphaFoldDB" id="A0A1B1AJQ2"/>
<feature type="transmembrane region" description="Helical" evidence="23">
    <location>
        <begin position="32"/>
        <end position="50"/>
    </location>
</feature>
<comment type="function">
    <text evidence="19">C-type cytochrome. Part of the cbb3-type cytochrome c oxidase complex.</text>
</comment>
<keyword evidence="14 23" id="KW-1133">Transmembrane helix</keyword>
<dbReference type="GO" id="GO:0009055">
    <property type="term" value="F:electron transfer activity"/>
    <property type="evidence" value="ECO:0007669"/>
    <property type="project" value="InterPro"/>
</dbReference>
<evidence type="ECO:0000256" key="14">
    <source>
        <dbReference type="ARBA" id="ARBA00022989"/>
    </source>
</evidence>
<feature type="binding site" description="axial binding residue" evidence="20">
    <location>
        <position position="125"/>
    </location>
    <ligand>
        <name>heme c</name>
        <dbReference type="ChEBI" id="CHEBI:61717"/>
        <label>1</label>
    </ligand>
    <ligandPart>
        <name>Fe</name>
        <dbReference type="ChEBI" id="CHEBI:18248"/>
    </ligandPart>
</feature>
<dbReference type="PROSITE" id="PS51007">
    <property type="entry name" value="CYTC"/>
    <property type="match status" value="2"/>
</dbReference>
<dbReference type="PANTHER" id="PTHR33751">
    <property type="entry name" value="CBB3-TYPE CYTOCHROME C OXIDASE SUBUNIT FIXP"/>
    <property type="match status" value="1"/>
</dbReference>
<dbReference type="PANTHER" id="PTHR33751:SF1">
    <property type="entry name" value="CBB3-TYPE CYTOCHROME C OXIDASE SUBUNIT FIXP"/>
    <property type="match status" value="1"/>
</dbReference>
<evidence type="ECO:0000256" key="16">
    <source>
        <dbReference type="ARBA" id="ARBA00023004"/>
    </source>
</evidence>
<evidence type="ECO:0000256" key="17">
    <source>
        <dbReference type="ARBA" id="ARBA00023065"/>
    </source>
</evidence>
<comment type="cofactor">
    <cofactor evidence="19 21">
        <name>heme c</name>
        <dbReference type="ChEBI" id="CHEBI:61717"/>
    </cofactor>
    <text evidence="19 21">Binds 2 heme C groups per subunit.</text>
</comment>
<dbReference type="OrthoDB" id="9811281at2"/>
<dbReference type="InterPro" id="IPR004678">
    <property type="entry name" value="Cyt_c_oxidase_cbb3_su3"/>
</dbReference>
<keyword evidence="16 19" id="KW-0408">Iron</keyword>
<feature type="binding site" description="covalent" evidence="21">
    <location>
        <position position="121"/>
    </location>
    <ligand>
        <name>heme c</name>
        <dbReference type="ChEBI" id="CHEBI:61717"/>
        <label>1</label>
    </ligand>
</feature>
<keyword evidence="11" id="KW-0677">Repeat</keyword>
<evidence type="ECO:0000256" key="11">
    <source>
        <dbReference type="ARBA" id="ARBA00022737"/>
    </source>
</evidence>
<dbReference type="RefSeq" id="WP_066772216.1">
    <property type="nucleotide sequence ID" value="NZ_CP013244.1"/>
</dbReference>
<evidence type="ECO:0000256" key="12">
    <source>
        <dbReference type="ARBA" id="ARBA00022781"/>
    </source>
</evidence>
<evidence type="ECO:0000256" key="5">
    <source>
        <dbReference type="ARBA" id="ARBA00022475"/>
    </source>
</evidence>
<evidence type="ECO:0000256" key="19">
    <source>
        <dbReference type="PIRNR" id="PIRNR000006"/>
    </source>
</evidence>
<evidence type="ECO:0000256" key="10">
    <source>
        <dbReference type="ARBA" id="ARBA00022723"/>
    </source>
</evidence>
<sequence>MADRERDHVSGTETTGHEWDGLKELDTPLPRWWLYIFYACILAAVIYWVLMPAWPIGNGYTKGILGFSDRSNVAADVNALRSARAPLFERLASASTAEIAADPELQEFARAAGESVFGDYCRTCHGAGGAGAPGYPVLADDVWIWGGSLADIEHTLRVGVRADHPDTRMSMMPAFGRDQLLNTQQIGDVTEHVIAISTANTRLHADNAAAARGAVIFQEQCAACHGTGGAGDRAVGAPSLNDDVWLYGGSREEIRRQVEMGRGGVMPSWERRFDAGTLRALAYYVHEMGGGEADAPPPVIPASTSEPAQNAAPGAPLR</sequence>
<dbReference type="UniPathway" id="UPA00705"/>
<proteinExistence type="inferred from homology"/>
<keyword evidence="8 19" id="KW-0679">Respiratory chain</keyword>
<dbReference type="Pfam" id="PF13442">
    <property type="entry name" value="Cytochrome_CBB3"/>
    <property type="match status" value="2"/>
</dbReference>
<evidence type="ECO:0000259" key="24">
    <source>
        <dbReference type="PROSITE" id="PS51007"/>
    </source>
</evidence>
<evidence type="ECO:0000256" key="9">
    <source>
        <dbReference type="ARBA" id="ARBA00022692"/>
    </source>
</evidence>
<feature type="binding site" description="axial binding residue" evidence="20">
    <location>
        <position position="225"/>
    </location>
    <ligand>
        <name>heme c</name>
        <dbReference type="ChEBI" id="CHEBI:61717"/>
        <label>2</label>
    </ligand>
    <ligandPart>
        <name>Fe</name>
        <dbReference type="ChEBI" id="CHEBI:18248"/>
    </ligandPart>
</feature>
<dbReference type="Gene3D" id="6.10.280.130">
    <property type="match status" value="1"/>
</dbReference>
<keyword evidence="9 23" id="KW-0812">Transmembrane</keyword>
<keyword evidence="4 19" id="KW-0813">Transport</keyword>
<evidence type="ECO:0000256" key="2">
    <source>
        <dbReference type="ARBA" id="ARBA00004673"/>
    </source>
</evidence>
<dbReference type="Proteomes" id="UP000092498">
    <property type="component" value="Chromosome"/>
</dbReference>
<comment type="similarity">
    <text evidence="3 19">Belongs to the CcoP / FixP family.</text>
</comment>
<dbReference type="KEGG" id="cbot:ATE48_13115"/>
<dbReference type="InterPro" id="IPR038414">
    <property type="entry name" value="CcoP_N_sf"/>
</dbReference>
<feature type="binding site" description="axial binding residue" evidence="20">
    <location>
        <position position="172"/>
    </location>
    <ligand>
        <name>heme c</name>
        <dbReference type="ChEBI" id="CHEBI:61717"/>
        <label>2</label>
    </ligand>
    <ligandPart>
        <name>Fe</name>
        <dbReference type="ChEBI" id="CHEBI:18248"/>
    </ligandPart>
</feature>
<dbReference type="InterPro" id="IPR009056">
    <property type="entry name" value="Cyt_c-like_dom"/>
</dbReference>
<dbReference type="NCBIfam" id="TIGR00782">
    <property type="entry name" value="ccoP"/>
    <property type="match status" value="1"/>
</dbReference>
<keyword evidence="26" id="KW-1185">Reference proteome</keyword>
<dbReference type="STRING" id="1759059.ATE48_13115"/>
<keyword evidence="7 19" id="KW-0349">Heme</keyword>
<evidence type="ECO:0000313" key="26">
    <source>
        <dbReference type="Proteomes" id="UP000092498"/>
    </source>
</evidence>
<feature type="domain" description="Cytochrome c" evidence="24">
    <location>
        <begin position="208"/>
        <end position="289"/>
    </location>
</feature>
<feature type="binding site" description="axial binding residue" evidence="20">
    <location>
        <position position="266"/>
    </location>
    <ligand>
        <name>heme c</name>
        <dbReference type="ChEBI" id="CHEBI:61717"/>
        <label>1</label>
    </ligand>
    <ligandPart>
        <name>Fe</name>
        <dbReference type="ChEBI" id="CHEBI:18248"/>
    </ligandPart>
</feature>
<keyword evidence="17 19" id="KW-0406">Ion transport</keyword>
<dbReference type="InParanoid" id="A0A1B1AJQ2"/>
<evidence type="ECO:0000256" key="23">
    <source>
        <dbReference type="SAM" id="Phobius"/>
    </source>
</evidence>
<protein>
    <recommendedName>
        <fullName evidence="19">Cbb3-type cytochrome c oxidase subunit</fullName>
    </recommendedName>
</protein>
<dbReference type="GO" id="GO:0005886">
    <property type="term" value="C:plasma membrane"/>
    <property type="evidence" value="ECO:0007669"/>
    <property type="project" value="UniProtKB-SubCell"/>
</dbReference>
<feature type="domain" description="Cytochrome c" evidence="24">
    <location>
        <begin position="108"/>
        <end position="197"/>
    </location>
</feature>
<evidence type="ECO:0000256" key="18">
    <source>
        <dbReference type="ARBA" id="ARBA00023136"/>
    </source>
</evidence>
<dbReference type="Pfam" id="PF14715">
    <property type="entry name" value="FixP_N"/>
    <property type="match status" value="1"/>
</dbReference>